<feature type="domain" description="Reverse transcriptase" evidence="1">
    <location>
        <begin position="1"/>
        <end position="286"/>
    </location>
</feature>
<evidence type="ECO:0000313" key="2">
    <source>
        <dbReference type="EMBL" id="CAF0811999.1"/>
    </source>
</evidence>
<keyword evidence="3" id="KW-1185">Reference proteome</keyword>
<organism evidence="2 3">
    <name type="scientific">Brachionus calyciflorus</name>
    <dbReference type="NCBI Taxonomy" id="104777"/>
    <lineage>
        <taxon>Eukaryota</taxon>
        <taxon>Metazoa</taxon>
        <taxon>Spiralia</taxon>
        <taxon>Gnathifera</taxon>
        <taxon>Rotifera</taxon>
        <taxon>Eurotatoria</taxon>
        <taxon>Monogononta</taxon>
        <taxon>Pseudotrocha</taxon>
        <taxon>Ploima</taxon>
        <taxon>Brachionidae</taxon>
        <taxon>Brachionus</taxon>
    </lineage>
</organism>
<dbReference type="EMBL" id="CAJNOC010000870">
    <property type="protein sequence ID" value="CAF0811999.1"/>
    <property type="molecule type" value="Genomic_DNA"/>
</dbReference>
<dbReference type="PANTHER" id="PTHR19446">
    <property type="entry name" value="REVERSE TRANSCRIPTASES"/>
    <property type="match status" value="1"/>
</dbReference>
<dbReference type="InterPro" id="IPR000477">
    <property type="entry name" value="RT_dom"/>
</dbReference>
<comment type="caution">
    <text evidence="2">The sequence shown here is derived from an EMBL/GenBank/DDBJ whole genome shotgun (WGS) entry which is preliminary data.</text>
</comment>
<evidence type="ECO:0000313" key="3">
    <source>
        <dbReference type="Proteomes" id="UP000663879"/>
    </source>
</evidence>
<dbReference type="Pfam" id="PF00078">
    <property type="entry name" value="RVT_1"/>
    <property type="match status" value="1"/>
</dbReference>
<reference evidence="2" key="1">
    <citation type="submission" date="2021-02" db="EMBL/GenBank/DDBJ databases">
        <authorList>
            <person name="Nowell W R."/>
        </authorList>
    </citation>
    <scope>NUCLEOTIDE SEQUENCE</scope>
    <source>
        <strain evidence="2">Ploen Becks lab</strain>
    </source>
</reference>
<proteinExistence type="predicted"/>
<gene>
    <name evidence="2" type="ORF">OXX778_LOCUS7024</name>
</gene>
<name>A0A813TJM0_9BILA</name>
<dbReference type="PROSITE" id="PS50878">
    <property type="entry name" value="RT_POL"/>
    <property type="match status" value="1"/>
</dbReference>
<dbReference type="InterPro" id="IPR043502">
    <property type="entry name" value="DNA/RNA_pol_sf"/>
</dbReference>
<sequence>MNFNQDKKRNIILDALKEEYKSLFTTRNETNHQHDDSIIENFPSGKCAGFNDVRYEMIKYSKGDNLIDLLKLIFEKMINYQIVPFNFNISVNKSIIKDAKKSKSDINNLRPVSISDAFSNIYEAILLTDLEKQHIDNHKQFGFKSKSSCSHAIFSLKQSIAKSIWEKKRLYVAAIDASKAFDKVGVKQGGVISPKLFSIYIEDLITGIEKFEHGVKFGSVKVDIVAYAVDILLLSQTRAGLRDQLSFVADFGEKNEIKFNPQKSVYMILGISNKCKTTDPFNALKLETTRERMNKIKVDFYFRLYENDFTKNLLEYMELTENPNDFINEIYEKIGILTMEIDLTTYEACNIYRRHNTGFKDKLKENKNQNVLLLRKAFGIKEVILRIKKITELIKYDAEPTIS</sequence>
<dbReference type="SUPFAM" id="SSF56672">
    <property type="entry name" value="DNA/RNA polymerases"/>
    <property type="match status" value="1"/>
</dbReference>
<dbReference type="Proteomes" id="UP000663879">
    <property type="component" value="Unassembled WGS sequence"/>
</dbReference>
<protein>
    <recommendedName>
        <fullName evidence="1">Reverse transcriptase domain-containing protein</fullName>
    </recommendedName>
</protein>
<dbReference type="AlphaFoldDB" id="A0A813TJM0"/>
<accession>A0A813TJM0</accession>
<dbReference type="OrthoDB" id="10014409at2759"/>
<evidence type="ECO:0000259" key="1">
    <source>
        <dbReference type="PROSITE" id="PS50878"/>
    </source>
</evidence>
<dbReference type="CDD" id="cd01650">
    <property type="entry name" value="RT_nLTR_like"/>
    <property type="match status" value="1"/>
</dbReference>